<reference evidence="1 2" key="1">
    <citation type="journal article" date="2015" name="Nat. Commun.">
        <title>Lucilia cuprina genome unlocks parasitic fly biology to underpin future interventions.</title>
        <authorList>
            <person name="Anstead C.A."/>
            <person name="Korhonen P.K."/>
            <person name="Young N.D."/>
            <person name="Hall R.S."/>
            <person name="Jex A.R."/>
            <person name="Murali S.C."/>
            <person name="Hughes D.S."/>
            <person name="Lee S.F."/>
            <person name="Perry T."/>
            <person name="Stroehlein A.J."/>
            <person name="Ansell B.R."/>
            <person name="Breugelmans B."/>
            <person name="Hofmann A."/>
            <person name="Qu J."/>
            <person name="Dugan S."/>
            <person name="Lee S.L."/>
            <person name="Chao H."/>
            <person name="Dinh H."/>
            <person name="Han Y."/>
            <person name="Doddapaneni H.V."/>
            <person name="Worley K.C."/>
            <person name="Muzny D.M."/>
            <person name="Ioannidis P."/>
            <person name="Waterhouse R.M."/>
            <person name="Zdobnov E.M."/>
            <person name="James P.J."/>
            <person name="Bagnall N.H."/>
            <person name="Kotze A.C."/>
            <person name="Gibbs R.A."/>
            <person name="Richards S."/>
            <person name="Batterham P."/>
            <person name="Gasser R.B."/>
        </authorList>
    </citation>
    <scope>NUCLEOTIDE SEQUENCE [LARGE SCALE GENOMIC DNA]</scope>
    <source>
        <strain evidence="1 2">LS</strain>
        <tissue evidence="1">Full body</tissue>
    </source>
</reference>
<proteinExistence type="predicted"/>
<sequence length="117" mass="13038">MAWKNLVGRYQNSRILVNSQLKTLFKLLNNPINPTLVVVSENQKAGKQMQGICCKDLASAPLHPMLIILLKGENINSCYMFSGETLYQRRKVGNLPPKVPGLSVLIIPYSTLVGRTQ</sequence>
<dbReference type="Proteomes" id="UP000037069">
    <property type="component" value="Unassembled WGS sequence"/>
</dbReference>
<keyword evidence="2" id="KW-1185">Reference proteome</keyword>
<name>A0A0L0CLX9_LUCCU</name>
<accession>A0A0L0CLX9</accession>
<dbReference type="AlphaFoldDB" id="A0A0L0CLX9"/>
<gene>
    <name evidence="1" type="ORF">FF38_14550</name>
</gene>
<comment type="caution">
    <text evidence="1">The sequence shown here is derived from an EMBL/GenBank/DDBJ whole genome shotgun (WGS) entry which is preliminary data.</text>
</comment>
<evidence type="ECO:0000313" key="2">
    <source>
        <dbReference type="Proteomes" id="UP000037069"/>
    </source>
</evidence>
<evidence type="ECO:0000313" key="1">
    <source>
        <dbReference type="EMBL" id="KNC33242.1"/>
    </source>
</evidence>
<organism evidence="1 2">
    <name type="scientific">Lucilia cuprina</name>
    <name type="common">Green bottle fly</name>
    <name type="synonym">Australian sheep blowfly</name>
    <dbReference type="NCBI Taxonomy" id="7375"/>
    <lineage>
        <taxon>Eukaryota</taxon>
        <taxon>Metazoa</taxon>
        <taxon>Ecdysozoa</taxon>
        <taxon>Arthropoda</taxon>
        <taxon>Hexapoda</taxon>
        <taxon>Insecta</taxon>
        <taxon>Pterygota</taxon>
        <taxon>Neoptera</taxon>
        <taxon>Endopterygota</taxon>
        <taxon>Diptera</taxon>
        <taxon>Brachycera</taxon>
        <taxon>Muscomorpha</taxon>
        <taxon>Oestroidea</taxon>
        <taxon>Calliphoridae</taxon>
        <taxon>Luciliinae</taxon>
        <taxon>Lucilia</taxon>
    </lineage>
</organism>
<protein>
    <submittedName>
        <fullName evidence="1">Uncharacterized protein</fullName>
    </submittedName>
</protein>
<dbReference type="EMBL" id="JRES01000213">
    <property type="protein sequence ID" value="KNC33242.1"/>
    <property type="molecule type" value="Genomic_DNA"/>
</dbReference>